<evidence type="ECO:0000256" key="3">
    <source>
        <dbReference type="SAM" id="Phobius"/>
    </source>
</evidence>
<keyword evidence="1" id="KW-0732">Signal</keyword>
<dbReference type="Proteomes" id="UP000199501">
    <property type="component" value="Unassembled WGS sequence"/>
</dbReference>
<accession>A0A1G6K598</accession>
<name>A0A1G6K598_9PSEU</name>
<dbReference type="PANTHER" id="PTHR30570:SF1">
    <property type="entry name" value="PHOSPHATE-BINDING PROTEIN PSTS"/>
    <property type="match status" value="1"/>
</dbReference>
<feature type="domain" description="PBP" evidence="4">
    <location>
        <begin position="227"/>
        <end position="482"/>
    </location>
</feature>
<evidence type="ECO:0000259" key="4">
    <source>
        <dbReference type="Pfam" id="PF12849"/>
    </source>
</evidence>
<dbReference type="PANTHER" id="PTHR30570">
    <property type="entry name" value="PERIPLASMIC PHOSPHATE BINDING COMPONENT OF PHOSPHATE ABC TRANSPORTER"/>
    <property type="match status" value="1"/>
</dbReference>
<feature type="transmembrane region" description="Helical" evidence="3">
    <location>
        <begin position="6"/>
        <end position="29"/>
    </location>
</feature>
<feature type="transmembrane region" description="Helical" evidence="3">
    <location>
        <begin position="202"/>
        <end position="220"/>
    </location>
</feature>
<proteinExistence type="predicted"/>
<dbReference type="Pfam" id="PF12849">
    <property type="entry name" value="PBP_like_2"/>
    <property type="match status" value="1"/>
</dbReference>
<evidence type="ECO:0000256" key="1">
    <source>
        <dbReference type="ARBA" id="ARBA00022729"/>
    </source>
</evidence>
<dbReference type="Gene3D" id="3.40.190.10">
    <property type="entry name" value="Periplasmic binding protein-like II"/>
    <property type="match status" value="2"/>
</dbReference>
<gene>
    <name evidence="5" type="ORF">SAMN05216174_101724</name>
</gene>
<organism evidence="5 6">
    <name type="scientific">Actinokineospora iranica</name>
    <dbReference type="NCBI Taxonomy" id="1271860"/>
    <lineage>
        <taxon>Bacteria</taxon>
        <taxon>Bacillati</taxon>
        <taxon>Actinomycetota</taxon>
        <taxon>Actinomycetes</taxon>
        <taxon>Pseudonocardiales</taxon>
        <taxon>Pseudonocardiaceae</taxon>
        <taxon>Actinokineospora</taxon>
    </lineage>
</organism>
<dbReference type="STRING" id="1271860.SAMN05216174_101724"/>
<reference evidence="6" key="1">
    <citation type="submission" date="2016-10" db="EMBL/GenBank/DDBJ databases">
        <authorList>
            <person name="Varghese N."/>
            <person name="Submissions S."/>
        </authorList>
    </citation>
    <scope>NUCLEOTIDE SEQUENCE [LARGE SCALE GENOMIC DNA]</scope>
    <source>
        <strain evidence="6">IBRC-M 10403</strain>
    </source>
</reference>
<protein>
    <submittedName>
        <fullName evidence="5">ABC-type phosphate transport system, substrate-binding protein</fullName>
    </submittedName>
</protein>
<dbReference type="InterPro" id="IPR024370">
    <property type="entry name" value="PBP_domain"/>
</dbReference>
<feature type="region of interest" description="Disordered" evidence="2">
    <location>
        <begin position="373"/>
        <end position="398"/>
    </location>
</feature>
<keyword evidence="6" id="KW-1185">Reference proteome</keyword>
<evidence type="ECO:0000313" key="5">
    <source>
        <dbReference type="EMBL" id="SDC26180.1"/>
    </source>
</evidence>
<keyword evidence="3" id="KW-0472">Membrane</keyword>
<sequence length="510" mass="55017">MDLDLFAFILALIGVAIPIFAFFWEFVLVRRKRLGYRMQMDTSALDEIGTGHAGILAAMTQKDGKPLTDPSFVLVRIENDGVTAIDESDYQVLADVKAGVRIRFPGRKVAGMVVTELSDRKLGNNFGKESGLDTGQETSDADGTTGIIDLPKVPLNPGDHYKVLAILERVGKPGEPRVEVGIKGGVAKETESRTGTPRRASLLMVFMAVIILALGGVIWFSPGTPLDCATGKLRLVGSTAFEQVMREAAKSYADTCGSAEFDFDFHGSTAGLQKLAEAGENSEKTPEMVSFTDGAKDDTQPMLLPRPVAFLLFTMVANKEAGVADLTLDQVRRLYAGQISNWKEIGGRDVPVVLVSRKPGSGTRGTFQRQVLDGKREPATNSDNCRTQDSGGEPGVTRCEQDRTEDLLDIVAEVPGAIGYAEFGAASGRAKDVTAVRMAGQEAALNAAVHGAYPFWETEYAYTYGEPPANSLTASFLRYLTNQVGKDIIRSHGNRPCDELQNPVLCRPAT</sequence>
<dbReference type="RefSeq" id="WP_228771315.1">
    <property type="nucleotide sequence ID" value="NZ_FMZZ01000001.1"/>
</dbReference>
<dbReference type="AlphaFoldDB" id="A0A1G6K598"/>
<feature type="compositionally biased region" description="Polar residues" evidence="2">
    <location>
        <begin position="379"/>
        <end position="390"/>
    </location>
</feature>
<keyword evidence="3" id="KW-0812">Transmembrane</keyword>
<evidence type="ECO:0000256" key="2">
    <source>
        <dbReference type="SAM" id="MobiDB-lite"/>
    </source>
</evidence>
<keyword evidence="3" id="KW-1133">Transmembrane helix</keyword>
<dbReference type="SUPFAM" id="SSF53850">
    <property type="entry name" value="Periplasmic binding protein-like II"/>
    <property type="match status" value="1"/>
</dbReference>
<dbReference type="EMBL" id="FMZZ01000001">
    <property type="protein sequence ID" value="SDC26180.1"/>
    <property type="molecule type" value="Genomic_DNA"/>
</dbReference>
<evidence type="ECO:0000313" key="6">
    <source>
        <dbReference type="Proteomes" id="UP000199501"/>
    </source>
</evidence>
<dbReference type="InterPro" id="IPR050811">
    <property type="entry name" value="Phosphate_ABC_transporter"/>
</dbReference>